<dbReference type="SUPFAM" id="SSF53850">
    <property type="entry name" value="Periplasmic binding protein-like II"/>
    <property type="match status" value="1"/>
</dbReference>
<keyword evidence="7" id="KW-1185">Reference proteome</keyword>
<sequence length="535" mass="58890">MPRRHGRDRRRRSRVRLRGHRRRHLPGRAGTPGGATSSGAGAGEILPSYIPKEYVQPDFPAPASGYTSIPEFVQAFPAPPGSGGTYKAMTPLWGAIPPTTGNLYFDTVNKAIGSKVEFQISDGNTYGDKLAAVLASPKDIADWVCIPSWNVPPRFGTAVDQLFTDLTPYLAGDKVKEYPNLANIPTDAWRFCVWNNKLVGLPMPDSGVPNPLFYRDDIFAELGITDLPTTPDELIELAKQLTDPGKGVYGAEDLWTQAANMYETPSKWKLDGDKLVHRVETEEYRGALEWIRKLFEAGVVHPDAVAGNNGDAKTRFESGRTLIANDGIGGWSEALQRNLGSNPGYSQRPMPVFGVNGTDVKIYKGNAASIMSYLKKTDDEAKIKELLKIADFLASPFGTTEYQLINFGVENEHYTIDGDGLPVSTELAATELQPTYIFLVDPPVANTKVQFPGYVEASSTWINETAKHFVDPVFYGLNIAEPSEYASLATPFTDLEKDIARGRKSLSDLDAAVETWRKSGGEELRTFYQKILDEQ</sequence>
<dbReference type="EMBL" id="CP060789">
    <property type="protein sequence ID" value="QNP57404.1"/>
    <property type="molecule type" value="Genomic_DNA"/>
</dbReference>
<protein>
    <submittedName>
        <fullName evidence="6">Extracellular solute-binding protein</fullName>
    </submittedName>
</protein>
<comment type="similarity">
    <text evidence="2">Belongs to the bacterial solute-binding protein 1 family.</text>
</comment>
<evidence type="ECO:0000256" key="1">
    <source>
        <dbReference type="ARBA" id="ARBA00004196"/>
    </source>
</evidence>
<feature type="compositionally biased region" description="Basic residues" evidence="5">
    <location>
        <begin position="1"/>
        <end position="26"/>
    </location>
</feature>
<accession>A0A7H0HA38</accession>
<comment type="subcellular location">
    <subcellularLocation>
        <location evidence="1">Cell envelope</location>
    </subcellularLocation>
</comment>
<evidence type="ECO:0000313" key="7">
    <source>
        <dbReference type="Proteomes" id="UP000516117"/>
    </source>
</evidence>
<dbReference type="Gene3D" id="3.40.190.10">
    <property type="entry name" value="Periplasmic binding protein-like II"/>
    <property type="match status" value="1"/>
</dbReference>
<name>A0A7H0HA38_9ACTN</name>
<evidence type="ECO:0000256" key="5">
    <source>
        <dbReference type="SAM" id="MobiDB-lite"/>
    </source>
</evidence>
<gene>
    <name evidence="6" type="ORF">H9L22_00050</name>
</gene>
<reference evidence="6 7" key="1">
    <citation type="submission" date="2020-08" db="EMBL/GenBank/DDBJ databases">
        <title>Genome sequence of Tessaracoccus defluvii JCM 17540T.</title>
        <authorList>
            <person name="Hyun D.-W."/>
            <person name="Bae J.-W."/>
        </authorList>
    </citation>
    <scope>NUCLEOTIDE SEQUENCE [LARGE SCALE GENOMIC DNA]</scope>
    <source>
        <strain evidence="6 7">JCM 17540</strain>
    </source>
</reference>
<dbReference type="InterPro" id="IPR006059">
    <property type="entry name" value="SBP"/>
</dbReference>
<dbReference type="AlphaFoldDB" id="A0A7H0HA38"/>
<proteinExistence type="inferred from homology"/>
<dbReference type="PANTHER" id="PTHR43649:SF31">
    <property type="entry name" value="SN-GLYCEROL-3-PHOSPHATE-BINDING PERIPLASMIC PROTEIN UGPB"/>
    <property type="match status" value="1"/>
</dbReference>
<keyword evidence="3" id="KW-0813">Transport</keyword>
<keyword evidence="4" id="KW-0732">Signal</keyword>
<dbReference type="KEGG" id="tdf:H9L22_00050"/>
<dbReference type="PANTHER" id="PTHR43649">
    <property type="entry name" value="ARABINOSE-BINDING PROTEIN-RELATED"/>
    <property type="match status" value="1"/>
</dbReference>
<evidence type="ECO:0000313" key="6">
    <source>
        <dbReference type="EMBL" id="QNP57404.1"/>
    </source>
</evidence>
<dbReference type="Pfam" id="PF01547">
    <property type="entry name" value="SBP_bac_1"/>
    <property type="match status" value="1"/>
</dbReference>
<dbReference type="Proteomes" id="UP000516117">
    <property type="component" value="Chromosome"/>
</dbReference>
<feature type="region of interest" description="Disordered" evidence="5">
    <location>
        <begin position="1"/>
        <end position="42"/>
    </location>
</feature>
<evidence type="ECO:0000256" key="4">
    <source>
        <dbReference type="ARBA" id="ARBA00022729"/>
    </source>
</evidence>
<evidence type="ECO:0000256" key="3">
    <source>
        <dbReference type="ARBA" id="ARBA00022448"/>
    </source>
</evidence>
<organism evidence="6 7">
    <name type="scientific">Tessaracoccus defluvii</name>
    <dbReference type="NCBI Taxonomy" id="1285901"/>
    <lineage>
        <taxon>Bacteria</taxon>
        <taxon>Bacillati</taxon>
        <taxon>Actinomycetota</taxon>
        <taxon>Actinomycetes</taxon>
        <taxon>Propionibacteriales</taxon>
        <taxon>Propionibacteriaceae</taxon>
        <taxon>Tessaracoccus</taxon>
    </lineage>
</organism>
<evidence type="ECO:0000256" key="2">
    <source>
        <dbReference type="ARBA" id="ARBA00008520"/>
    </source>
</evidence>
<dbReference type="GO" id="GO:0030313">
    <property type="term" value="C:cell envelope"/>
    <property type="evidence" value="ECO:0007669"/>
    <property type="project" value="UniProtKB-SubCell"/>
</dbReference>
<dbReference type="InterPro" id="IPR050490">
    <property type="entry name" value="Bact_solute-bd_prot1"/>
</dbReference>